<dbReference type="PROSITE" id="PS50949">
    <property type="entry name" value="HTH_GNTR"/>
    <property type="match status" value="1"/>
</dbReference>
<keyword evidence="3" id="KW-0804">Transcription</keyword>
<dbReference type="SUPFAM" id="SSF48008">
    <property type="entry name" value="GntR ligand-binding domain-like"/>
    <property type="match status" value="1"/>
</dbReference>
<name>A0A1T5ENY5_9SPHN</name>
<evidence type="ECO:0000256" key="3">
    <source>
        <dbReference type="ARBA" id="ARBA00023163"/>
    </source>
</evidence>
<gene>
    <name evidence="5" type="ORF">SAMN06295920_107114</name>
</gene>
<dbReference type="CDD" id="cd07377">
    <property type="entry name" value="WHTH_GntR"/>
    <property type="match status" value="1"/>
</dbReference>
<dbReference type="PANTHER" id="PTHR43537">
    <property type="entry name" value="TRANSCRIPTIONAL REGULATOR, GNTR FAMILY"/>
    <property type="match status" value="1"/>
</dbReference>
<dbReference type="OrthoDB" id="9028214at2"/>
<dbReference type="SMART" id="SM00895">
    <property type="entry name" value="FCD"/>
    <property type="match status" value="1"/>
</dbReference>
<dbReference type="GO" id="GO:0003677">
    <property type="term" value="F:DNA binding"/>
    <property type="evidence" value="ECO:0007669"/>
    <property type="project" value="UniProtKB-KW"/>
</dbReference>
<sequence>MPPSASKLRPVKLGEKAANYLRKEIVEGRFKAGESLPSETEMMAMFGISRPTLREAIRILEAMGLVVIQRGKNGGAAVRHPAVTITAANAAIYLQTKQATLLELQRARSMIEPELVRGLEGRITPEQFGELRAILAQARAAMHDVGAYVGRTTAFHRVLVGLMENRVLDLIVSMIHTIYEPMVAAATATNMAVGKTAFQLDVASQEHLLDLMEAGDFAAASDFCRSNLARIARFMEESGVGRAIIGAPETDA</sequence>
<proteinExistence type="predicted"/>
<evidence type="ECO:0000259" key="4">
    <source>
        <dbReference type="PROSITE" id="PS50949"/>
    </source>
</evidence>
<reference evidence="6" key="1">
    <citation type="submission" date="2017-02" db="EMBL/GenBank/DDBJ databases">
        <authorList>
            <person name="Varghese N."/>
            <person name="Submissions S."/>
        </authorList>
    </citation>
    <scope>NUCLEOTIDE SEQUENCE [LARGE SCALE GENOMIC DNA]</scope>
    <source>
        <strain evidence="6">UM2</strain>
    </source>
</reference>
<evidence type="ECO:0000256" key="1">
    <source>
        <dbReference type="ARBA" id="ARBA00023015"/>
    </source>
</evidence>
<accession>A0A1T5ENY5</accession>
<dbReference type="PRINTS" id="PR00035">
    <property type="entry name" value="HTHGNTR"/>
</dbReference>
<dbReference type="InterPro" id="IPR008920">
    <property type="entry name" value="TF_FadR/GntR_C"/>
</dbReference>
<dbReference type="PANTHER" id="PTHR43537:SF5">
    <property type="entry name" value="UXU OPERON TRANSCRIPTIONAL REGULATOR"/>
    <property type="match status" value="1"/>
</dbReference>
<dbReference type="GO" id="GO:0003700">
    <property type="term" value="F:DNA-binding transcription factor activity"/>
    <property type="evidence" value="ECO:0007669"/>
    <property type="project" value="InterPro"/>
</dbReference>
<dbReference type="EMBL" id="FUYM01000007">
    <property type="protein sequence ID" value="SKB85683.1"/>
    <property type="molecule type" value="Genomic_DNA"/>
</dbReference>
<dbReference type="Proteomes" id="UP000189818">
    <property type="component" value="Unassembled WGS sequence"/>
</dbReference>
<evidence type="ECO:0000313" key="5">
    <source>
        <dbReference type="EMBL" id="SKB85683.1"/>
    </source>
</evidence>
<dbReference type="SUPFAM" id="SSF46785">
    <property type="entry name" value="Winged helix' DNA-binding domain"/>
    <property type="match status" value="1"/>
</dbReference>
<evidence type="ECO:0000256" key="2">
    <source>
        <dbReference type="ARBA" id="ARBA00023125"/>
    </source>
</evidence>
<keyword evidence="1" id="KW-0805">Transcription regulation</keyword>
<feature type="domain" description="HTH gntR-type" evidence="4">
    <location>
        <begin position="11"/>
        <end position="81"/>
    </location>
</feature>
<protein>
    <submittedName>
        <fullName evidence="5">Transcriptional regulator, GntR family</fullName>
    </submittedName>
</protein>
<dbReference type="InterPro" id="IPR000524">
    <property type="entry name" value="Tscrpt_reg_HTH_GntR"/>
</dbReference>
<dbReference type="InterPro" id="IPR036390">
    <property type="entry name" value="WH_DNA-bd_sf"/>
</dbReference>
<dbReference type="AlphaFoldDB" id="A0A1T5ENY5"/>
<dbReference type="Pfam" id="PF07729">
    <property type="entry name" value="FCD"/>
    <property type="match status" value="1"/>
</dbReference>
<dbReference type="InterPro" id="IPR011711">
    <property type="entry name" value="GntR_C"/>
</dbReference>
<evidence type="ECO:0000313" key="6">
    <source>
        <dbReference type="Proteomes" id="UP000189818"/>
    </source>
</evidence>
<keyword evidence="2" id="KW-0238">DNA-binding</keyword>
<dbReference type="SMART" id="SM00345">
    <property type="entry name" value="HTH_GNTR"/>
    <property type="match status" value="1"/>
</dbReference>
<dbReference type="Gene3D" id="1.10.10.10">
    <property type="entry name" value="Winged helix-like DNA-binding domain superfamily/Winged helix DNA-binding domain"/>
    <property type="match status" value="1"/>
</dbReference>
<dbReference type="STRING" id="439228.SAMN06295920_107114"/>
<dbReference type="Gene3D" id="1.20.120.530">
    <property type="entry name" value="GntR ligand-binding domain-like"/>
    <property type="match status" value="1"/>
</dbReference>
<keyword evidence="6" id="KW-1185">Reference proteome</keyword>
<dbReference type="Pfam" id="PF00392">
    <property type="entry name" value="GntR"/>
    <property type="match status" value="1"/>
</dbReference>
<dbReference type="InterPro" id="IPR036388">
    <property type="entry name" value="WH-like_DNA-bd_sf"/>
</dbReference>
<organism evidence="5 6">
    <name type="scientific">Rhizorhabdus histidinilytica</name>
    <dbReference type="NCBI Taxonomy" id="439228"/>
    <lineage>
        <taxon>Bacteria</taxon>
        <taxon>Pseudomonadati</taxon>
        <taxon>Pseudomonadota</taxon>
        <taxon>Alphaproteobacteria</taxon>
        <taxon>Sphingomonadales</taxon>
        <taxon>Sphingomonadaceae</taxon>
        <taxon>Rhizorhabdus</taxon>
    </lineage>
</organism>
<dbReference type="RefSeq" id="WP_079649212.1">
    <property type="nucleotide sequence ID" value="NZ_FUYM01000007.1"/>
</dbReference>